<dbReference type="SUPFAM" id="SSF51445">
    <property type="entry name" value="(Trans)glycosidases"/>
    <property type="match status" value="1"/>
</dbReference>
<comment type="catalytic activity">
    <reaction evidence="1 10">
        <text>Transfers a segment of a (1-&gt;4)-alpha-D-glucan to a new position in an acceptor, which may be glucose or a (1-&gt;4)-alpha-D-glucan.</text>
        <dbReference type="EC" id="2.4.1.25"/>
    </reaction>
</comment>
<dbReference type="PANTHER" id="PTHR32438">
    <property type="entry name" value="4-ALPHA-GLUCANOTRANSFERASE DPE1, CHLOROPLASTIC/AMYLOPLASTIC"/>
    <property type="match status" value="1"/>
</dbReference>
<evidence type="ECO:0000256" key="3">
    <source>
        <dbReference type="ARBA" id="ARBA00012560"/>
    </source>
</evidence>
<evidence type="ECO:0000313" key="12">
    <source>
        <dbReference type="Proteomes" id="UP000539953"/>
    </source>
</evidence>
<dbReference type="Pfam" id="PF02446">
    <property type="entry name" value="Glyco_hydro_77"/>
    <property type="match status" value="1"/>
</dbReference>
<sequence>MERRAGILCPVFSIPSNQGIGDFGTKTEKMIDIIADAGYKIWQILPLQVTGPTHSPYQTLSSFAGDPIYINIDRLSEMGLITQSSIVNCNKFKNFVDYDKVRTFKEKYFRRAFHSFKKEFDAFKDDYHAFKQSAFWLDDWAVFQLFHDLHEGKDWTQWDEEYKQWPYDKSAVDLRDYEDELFYIKFLQYIFYKQFDDIVMYAHSRGLEVMGDIPFYVDLDSADMWTNREDFMIDREGNASFVAGCPPDYFSADGQRWGMPVYNFEHQINNDFSFWTRRMRWMSRCCDMIRIDHFRAFDTYWKIPSSCPTAVEGEWIESPGENLLRAIIDACPGIQMVAEDLGDQLRPELYALEREFGIPGMELLLFKLESKVLKKPLPEHIVLYTGTHDNETVCQAYQSFSNNKRISLRRFFKKRGYTHRKFNELVCHFALDSEADTVILPIWDICGYKEEARINTPGTISDKNWTWKLKDFKTFPALVANTKDWVENAGR</sequence>
<dbReference type="Gene3D" id="3.20.20.80">
    <property type="entry name" value="Glycosidases"/>
    <property type="match status" value="1"/>
</dbReference>
<evidence type="ECO:0000256" key="2">
    <source>
        <dbReference type="ARBA" id="ARBA00005684"/>
    </source>
</evidence>
<keyword evidence="7 10" id="KW-0119">Carbohydrate metabolism</keyword>
<keyword evidence="6 10" id="KW-0808">Transferase</keyword>
<keyword evidence="5 10" id="KW-0328">Glycosyltransferase</keyword>
<evidence type="ECO:0000256" key="1">
    <source>
        <dbReference type="ARBA" id="ARBA00000439"/>
    </source>
</evidence>
<dbReference type="PANTHER" id="PTHR32438:SF5">
    <property type="entry name" value="4-ALPHA-GLUCANOTRANSFERASE DPE1, CHLOROPLASTIC_AMYLOPLASTIC"/>
    <property type="match status" value="1"/>
</dbReference>
<keyword evidence="12" id="KW-1185">Reference proteome</keyword>
<comment type="caution">
    <text evidence="11">The sequence shown here is derived from an EMBL/GenBank/DDBJ whole genome shotgun (WGS) entry which is preliminary data.</text>
</comment>
<dbReference type="Proteomes" id="UP000539953">
    <property type="component" value="Unassembled WGS sequence"/>
</dbReference>
<dbReference type="InterPro" id="IPR017853">
    <property type="entry name" value="GH"/>
</dbReference>
<dbReference type="RefSeq" id="WP_183327248.1">
    <property type="nucleotide sequence ID" value="NZ_JACHHK010000002.1"/>
</dbReference>
<name>A0A7W8CVQ9_9FIRM</name>
<dbReference type="GO" id="GO:0005975">
    <property type="term" value="P:carbohydrate metabolic process"/>
    <property type="evidence" value="ECO:0007669"/>
    <property type="project" value="InterPro"/>
</dbReference>
<evidence type="ECO:0000256" key="7">
    <source>
        <dbReference type="ARBA" id="ARBA00023277"/>
    </source>
</evidence>
<accession>A0A7W8CVQ9</accession>
<protein>
    <recommendedName>
        <fullName evidence="4 10">4-alpha-glucanotransferase</fullName>
        <ecNumber evidence="3 10">2.4.1.25</ecNumber>
    </recommendedName>
    <alternativeName>
        <fullName evidence="8 10">Amylomaltase</fullName>
    </alternativeName>
    <alternativeName>
        <fullName evidence="9 10">Disproportionating enzyme</fullName>
    </alternativeName>
</protein>
<gene>
    <name evidence="11" type="ORF">HNQ47_000521</name>
</gene>
<evidence type="ECO:0000256" key="9">
    <source>
        <dbReference type="ARBA" id="ARBA00031501"/>
    </source>
</evidence>
<organism evidence="11 12">
    <name type="scientific">Catenisphaera adipataccumulans</name>
    <dbReference type="NCBI Taxonomy" id="700500"/>
    <lineage>
        <taxon>Bacteria</taxon>
        <taxon>Bacillati</taxon>
        <taxon>Bacillota</taxon>
        <taxon>Erysipelotrichia</taxon>
        <taxon>Erysipelotrichales</taxon>
        <taxon>Erysipelotrichaceae</taxon>
        <taxon>Catenisphaera</taxon>
    </lineage>
</organism>
<reference evidence="11 12" key="1">
    <citation type="submission" date="2020-08" db="EMBL/GenBank/DDBJ databases">
        <title>Genomic Encyclopedia of Type Strains, Phase IV (KMG-IV): sequencing the most valuable type-strain genomes for metagenomic binning, comparative biology and taxonomic classification.</title>
        <authorList>
            <person name="Goeker M."/>
        </authorList>
    </citation>
    <scope>NUCLEOTIDE SEQUENCE [LARGE SCALE GENOMIC DNA]</scope>
    <source>
        <strain evidence="11 12">DSM 25799</strain>
    </source>
</reference>
<dbReference type="EMBL" id="JACHHK010000002">
    <property type="protein sequence ID" value="MBB5182502.1"/>
    <property type="molecule type" value="Genomic_DNA"/>
</dbReference>
<evidence type="ECO:0000256" key="4">
    <source>
        <dbReference type="ARBA" id="ARBA00020295"/>
    </source>
</evidence>
<dbReference type="AlphaFoldDB" id="A0A7W8CVQ9"/>
<comment type="similarity">
    <text evidence="2 10">Belongs to the disproportionating enzyme family.</text>
</comment>
<evidence type="ECO:0000313" key="11">
    <source>
        <dbReference type="EMBL" id="MBB5182502.1"/>
    </source>
</evidence>
<evidence type="ECO:0000256" key="6">
    <source>
        <dbReference type="ARBA" id="ARBA00022679"/>
    </source>
</evidence>
<dbReference type="GO" id="GO:0004134">
    <property type="term" value="F:4-alpha-glucanotransferase activity"/>
    <property type="evidence" value="ECO:0007669"/>
    <property type="project" value="UniProtKB-EC"/>
</dbReference>
<evidence type="ECO:0000256" key="8">
    <source>
        <dbReference type="ARBA" id="ARBA00031423"/>
    </source>
</evidence>
<dbReference type="EC" id="2.4.1.25" evidence="3 10"/>
<dbReference type="NCBIfam" id="TIGR00217">
    <property type="entry name" value="malQ"/>
    <property type="match status" value="1"/>
</dbReference>
<dbReference type="InterPro" id="IPR003385">
    <property type="entry name" value="Glyco_hydro_77"/>
</dbReference>
<evidence type="ECO:0000256" key="10">
    <source>
        <dbReference type="RuleBase" id="RU361207"/>
    </source>
</evidence>
<proteinExistence type="inferred from homology"/>
<evidence type="ECO:0000256" key="5">
    <source>
        <dbReference type="ARBA" id="ARBA00022676"/>
    </source>
</evidence>